<evidence type="ECO:0000256" key="1">
    <source>
        <dbReference type="SAM" id="MobiDB-lite"/>
    </source>
</evidence>
<sequence length="42" mass="5031">MNLSRSFQQVAVTTNIHTHVSDERRREATGHMDRLLQRRRPE</sequence>
<keyword evidence="3" id="KW-1185">Reference proteome</keyword>
<protein>
    <submittedName>
        <fullName evidence="2">Integrase</fullName>
    </submittedName>
</protein>
<dbReference type="RefSeq" id="WP_358468735.1">
    <property type="nucleotide sequence ID" value="NZ_JBEZAE010000001.1"/>
</dbReference>
<gene>
    <name evidence="2" type="ORF">AB0A88_01025</name>
</gene>
<organism evidence="2 3">
    <name type="scientific">Streptomyces narbonensis</name>
    <dbReference type="NCBI Taxonomy" id="67333"/>
    <lineage>
        <taxon>Bacteria</taxon>
        <taxon>Bacillati</taxon>
        <taxon>Actinomycetota</taxon>
        <taxon>Actinomycetes</taxon>
        <taxon>Kitasatosporales</taxon>
        <taxon>Streptomycetaceae</taxon>
        <taxon>Streptomyces</taxon>
    </lineage>
</organism>
<feature type="region of interest" description="Disordered" evidence="1">
    <location>
        <begin position="18"/>
        <end position="42"/>
    </location>
</feature>
<dbReference type="EMBL" id="JBEZAE010000001">
    <property type="protein sequence ID" value="MEU7068718.1"/>
    <property type="molecule type" value="Genomic_DNA"/>
</dbReference>
<accession>A0ABV3C3J1</accession>
<evidence type="ECO:0000313" key="2">
    <source>
        <dbReference type="EMBL" id="MEU7068718.1"/>
    </source>
</evidence>
<name>A0ABV3C3J1_9ACTN</name>
<comment type="caution">
    <text evidence="2">The sequence shown here is derived from an EMBL/GenBank/DDBJ whole genome shotgun (WGS) entry which is preliminary data.</text>
</comment>
<feature type="compositionally biased region" description="Basic and acidic residues" evidence="1">
    <location>
        <begin position="19"/>
        <end position="42"/>
    </location>
</feature>
<evidence type="ECO:0000313" key="3">
    <source>
        <dbReference type="Proteomes" id="UP001551329"/>
    </source>
</evidence>
<proteinExistence type="predicted"/>
<dbReference type="Proteomes" id="UP001551329">
    <property type="component" value="Unassembled WGS sequence"/>
</dbReference>
<reference evidence="2 3" key="1">
    <citation type="submission" date="2024-06" db="EMBL/GenBank/DDBJ databases">
        <title>The Natural Products Discovery Center: Release of the First 8490 Sequenced Strains for Exploring Actinobacteria Biosynthetic Diversity.</title>
        <authorList>
            <person name="Kalkreuter E."/>
            <person name="Kautsar S.A."/>
            <person name="Yang D."/>
            <person name="Bader C.D."/>
            <person name="Teijaro C.N."/>
            <person name="Fluegel L."/>
            <person name="Davis C.M."/>
            <person name="Simpson J.R."/>
            <person name="Lauterbach L."/>
            <person name="Steele A.D."/>
            <person name="Gui C."/>
            <person name="Meng S."/>
            <person name="Li G."/>
            <person name="Viehrig K."/>
            <person name="Ye F."/>
            <person name="Su P."/>
            <person name="Kiefer A.F."/>
            <person name="Nichols A."/>
            <person name="Cepeda A.J."/>
            <person name="Yan W."/>
            <person name="Fan B."/>
            <person name="Jiang Y."/>
            <person name="Adhikari A."/>
            <person name="Zheng C.-J."/>
            <person name="Schuster L."/>
            <person name="Cowan T.M."/>
            <person name="Smanski M.J."/>
            <person name="Chevrette M.G."/>
            <person name="De Carvalho L.P.S."/>
            <person name="Shen B."/>
        </authorList>
    </citation>
    <scope>NUCLEOTIDE SEQUENCE [LARGE SCALE GENOMIC DNA]</scope>
    <source>
        <strain evidence="2 3">NPDC045974</strain>
    </source>
</reference>